<evidence type="ECO:0000313" key="1">
    <source>
        <dbReference type="EMBL" id="PNX69597.1"/>
    </source>
</evidence>
<evidence type="ECO:0000313" key="2">
    <source>
        <dbReference type="Proteomes" id="UP000236291"/>
    </source>
</evidence>
<name>A0A2K3KTH9_TRIPR</name>
<proteinExistence type="predicted"/>
<dbReference type="Proteomes" id="UP000236291">
    <property type="component" value="Unassembled WGS sequence"/>
</dbReference>
<dbReference type="EMBL" id="ASHM01253372">
    <property type="protein sequence ID" value="PNX69597.1"/>
    <property type="molecule type" value="Genomic_DNA"/>
</dbReference>
<feature type="non-terminal residue" evidence="1">
    <location>
        <position position="45"/>
    </location>
</feature>
<reference evidence="1 2" key="1">
    <citation type="journal article" date="2014" name="Am. J. Bot.">
        <title>Genome assembly and annotation for red clover (Trifolium pratense; Fabaceae).</title>
        <authorList>
            <person name="Istvanek J."/>
            <person name="Jaros M."/>
            <person name="Krenek A."/>
            <person name="Repkova J."/>
        </authorList>
    </citation>
    <scope>NUCLEOTIDE SEQUENCE [LARGE SCALE GENOMIC DNA]</scope>
    <source>
        <strain evidence="2">cv. Tatra</strain>
        <tissue evidence="1">Young leaves</tissue>
    </source>
</reference>
<protein>
    <submittedName>
        <fullName evidence="1">Uncharacterized protein</fullName>
    </submittedName>
</protein>
<reference evidence="1 2" key="2">
    <citation type="journal article" date="2017" name="Front. Plant Sci.">
        <title>Gene Classification and Mining of Molecular Markers Useful in Red Clover (Trifolium pratense) Breeding.</title>
        <authorList>
            <person name="Istvanek J."/>
            <person name="Dluhosova J."/>
            <person name="Dluhos P."/>
            <person name="Patkova L."/>
            <person name="Nedelnik J."/>
            <person name="Repkova J."/>
        </authorList>
    </citation>
    <scope>NUCLEOTIDE SEQUENCE [LARGE SCALE GENOMIC DNA]</scope>
    <source>
        <strain evidence="2">cv. Tatra</strain>
        <tissue evidence="1">Young leaves</tissue>
    </source>
</reference>
<comment type="caution">
    <text evidence="1">The sequence shown here is derived from an EMBL/GenBank/DDBJ whole genome shotgun (WGS) entry which is preliminary data.</text>
</comment>
<dbReference type="AlphaFoldDB" id="A0A2K3KTH9"/>
<accession>A0A2K3KTH9</accession>
<organism evidence="1 2">
    <name type="scientific">Trifolium pratense</name>
    <name type="common">Red clover</name>
    <dbReference type="NCBI Taxonomy" id="57577"/>
    <lineage>
        <taxon>Eukaryota</taxon>
        <taxon>Viridiplantae</taxon>
        <taxon>Streptophyta</taxon>
        <taxon>Embryophyta</taxon>
        <taxon>Tracheophyta</taxon>
        <taxon>Spermatophyta</taxon>
        <taxon>Magnoliopsida</taxon>
        <taxon>eudicotyledons</taxon>
        <taxon>Gunneridae</taxon>
        <taxon>Pentapetalae</taxon>
        <taxon>rosids</taxon>
        <taxon>fabids</taxon>
        <taxon>Fabales</taxon>
        <taxon>Fabaceae</taxon>
        <taxon>Papilionoideae</taxon>
        <taxon>50 kb inversion clade</taxon>
        <taxon>NPAAA clade</taxon>
        <taxon>Hologalegina</taxon>
        <taxon>IRL clade</taxon>
        <taxon>Trifolieae</taxon>
        <taxon>Trifolium</taxon>
    </lineage>
</organism>
<gene>
    <name evidence="1" type="ORF">L195_g064505</name>
</gene>
<sequence length="45" mass="5125">MELPKNPMVVGGKNFVRVEGISRDEGRRFKPDAFESSNGCWKQVK</sequence>